<dbReference type="InterPro" id="IPR002901">
    <property type="entry name" value="MGlyc_endo_b_GlcNAc-like_dom"/>
</dbReference>
<evidence type="ECO:0000256" key="2">
    <source>
        <dbReference type="SAM" id="SignalP"/>
    </source>
</evidence>
<feature type="signal peptide" evidence="2">
    <location>
        <begin position="1"/>
        <end position="24"/>
    </location>
</feature>
<dbReference type="GO" id="GO:0004040">
    <property type="term" value="F:amidase activity"/>
    <property type="evidence" value="ECO:0007669"/>
    <property type="project" value="InterPro"/>
</dbReference>
<dbReference type="OrthoDB" id="9788155at2"/>
<dbReference type="PANTHER" id="PTHR40572">
    <property type="entry name" value="PROTEIN BAX"/>
    <property type="match status" value="1"/>
</dbReference>
<dbReference type="PROSITE" id="PS51257">
    <property type="entry name" value="PROKAR_LIPOPROTEIN"/>
    <property type="match status" value="1"/>
</dbReference>
<organism evidence="4 5">
    <name type="scientific">Halospina denitrificans</name>
    <dbReference type="NCBI Taxonomy" id="332522"/>
    <lineage>
        <taxon>Bacteria</taxon>
        <taxon>Pseudomonadati</taxon>
        <taxon>Pseudomonadota</taxon>
        <taxon>Gammaproteobacteria</taxon>
        <taxon>Halospina</taxon>
    </lineage>
</organism>
<dbReference type="Proteomes" id="UP000295830">
    <property type="component" value="Unassembled WGS sequence"/>
</dbReference>
<evidence type="ECO:0000313" key="5">
    <source>
        <dbReference type="Proteomes" id="UP000295830"/>
    </source>
</evidence>
<sequence>MLNYRWCQCLSGAFILSFIVVVSACDTGPEEGQETAKQEADQVSIPPKLDSGVEADPMPAFHEISAGPKRKEAFFDYLAPIVRDINREVEKRREALFALEEQLENGKSLHQEAQDWLGRMTDRYRVDADEPAQRVAALKRRIDIVPVSLALAQGALESAWGTSRFARQGNNIFGKWCFTEGCGIVPAQRRANATHEVTDYEDVADAVRDYMHHLNSHPVYEPLRERRAQARKEGRSPEGADLAAGLEKYSAKGEGYIKLIRRVISANNLADRDATEKDA</sequence>
<evidence type="ECO:0000259" key="3">
    <source>
        <dbReference type="Pfam" id="PF01832"/>
    </source>
</evidence>
<dbReference type="RefSeq" id="WP_133736956.1">
    <property type="nucleotide sequence ID" value="NZ_SOAX01000007.1"/>
</dbReference>
<name>A0A4R7JIM1_9GAMM</name>
<dbReference type="AlphaFoldDB" id="A0A4R7JIM1"/>
<reference evidence="4 5" key="1">
    <citation type="submission" date="2019-03" db="EMBL/GenBank/DDBJ databases">
        <title>Genomic Encyclopedia of Type Strains, Phase IV (KMG-IV): sequencing the most valuable type-strain genomes for metagenomic binning, comparative biology and taxonomic classification.</title>
        <authorList>
            <person name="Goeker M."/>
        </authorList>
    </citation>
    <scope>NUCLEOTIDE SEQUENCE [LARGE SCALE GENOMIC DNA]</scope>
    <source>
        <strain evidence="4 5">DSM 15505</strain>
    </source>
</reference>
<accession>A0A4R7JIM1</accession>
<feature type="domain" description="Mannosyl-glycoprotein endo-beta-N-acetylglucosamidase-like" evidence="3">
    <location>
        <begin position="136"/>
        <end position="269"/>
    </location>
</feature>
<feature type="chain" id="PRO_5020599604" evidence="2">
    <location>
        <begin position="25"/>
        <end position="279"/>
    </location>
</feature>
<dbReference type="EMBL" id="SOAX01000007">
    <property type="protein sequence ID" value="TDT37761.1"/>
    <property type="molecule type" value="Genomic_DNA"/>
</dbReference>
<comment type="caution">
    <text evidence="4">The sequence shown here is derived from an EMBL/GenBank/DDBJ whole genome shotgun (WGS) entry which is preliminary data.</text>
</comment>
<keyword evidence="2" id="KW-0732">Signal</keyword>
<gene>
    <name evidence="4" type="ORF">DES49_2721</name>
</gene>
<dbReference type="InterPro" id="IPR053195">
    <property type="entry name" value="Bax-like"/>
</dbReference>
<dbReference type="Pfam" id="PF01832">
    <property type="entry name" value="Glucosaminidase"/>
    <property type="match status" value="1"/>
</dbReference>
<evidence type="ECO:0000313" key="4">
    <source>
        <dbReference type="EMBL" id="TDT37761.1"/>
    </source>
</evidence>
<dbReference type="PANTHER" id="PTHR40572:SF1">
    <property type="entry name" value="PROTEIN BAX"/>
    <property type="match status" value="1"/>
</dbReference>
<evidence type="ECO:0000256" key="1">
    <source>
        <dbReference type="SAM" id="MobiDB-lite"/>
    </source>
</evidence>
<dbReference type="Gene3D" id="1.10.530.10">
    <property type="match status" value="1"/>
</dbReference>
<feature type="region of interest" description="Disordered" evidence="1">
    <location>
        <begin position="29"/>
        <end position="52"/>
    </location>
</feature>
<proteinExistence type="predicted"/>
<keyword evidence="5" id="KW-1185">Reference proteome</keyword>
<protein>
    <submittedName>
        <fullName evidence="4">Bax protein</fullName>
    </submittedName>
</protein>